<accession>A0AAF0ZMW5</accession>
<dbReference type="PANTHER" id="PTHR33710">
    <property type="entry name" value="BNAC02G09200D PROTEIN"/>
    <property type="match status" value="1"/>
</dbReference>
<dbReference type="AlphaFoldDB" id="A0AAF0ZMW5"/>
<dbReference type="InterPro" id="IPR036691">
    <property type="entry name" value="Endo/exonu/phosph_ase_sf"/>
</dbReference>
<evidence type="ECO:0000313" key="1">
    <source>
        <dbReference type="EMBL" id="WMV43325.1"/>
    </source>
</evidence>
<dbReference type="EMBL" id="CP133619">
    <property type="protein sequence ID" value="WMV43325.1"/>
    <property type="molecule type" value="Genomic_DNA"/>
</dbReference>
<sequence>MIWDNNIWEGEVVEIGSYTLTCSFKSRVNDFTWHVTGVYALTYNLERQEVWWEIGAVRSLFTGPWVLDGDFNIIRYASEERNCSRTSMYMNDFSDVIENMELIDPPLDGGIYTWAKESNLEVVSRIDRIMYSSEWEENFCNVKQELQPRVCSDHALIALKSGN</sequence>
<evidence type="ECO:0008006" key="3">
    <source>
        <dbReference type="Google" id="ProtNLM"/>
    </source>
</evidence>
<name>A0AAF0ZMW5_SOLVR</name>
<dbReference type="Gene3D" id="3.60.10.10">
    <property type="entry name" value="Endonuclease/exonuclease/phosphatase"/>
    <property type="match status" value="1"/>
</dbReference>
<keyword evidence="2" id="KW-1185">Reference proteome</keyword>
<reference evidence="1" key="1">
    <citation type="submission" date="2023-08" db="EMBL/GenBank/DDBJ databases">
        <title>A de novo genome assembly of Solanum verrucosum Schlechtendal, a Mexican diploid species geographically isolated from the other diploid A-genome species in potato relatives.</title>
        <authorList>
            <person name="Hosaka K."/>
        </authorList>
    </citation>
    <scope>NUCLEOTIDE SEQUENCE</scope>
    <source>
        <tissue evidence="1">Young leaves</tissue>
    </source>
</reference>
<organism evidence="1 2">
    <name type="scientific">Solanum verrucosum</name>
    <dbReference type="NCBI Taxonomy" id="315347"/>
    <lineage>
        <taxon>Eukaryota</taxon>
        <taxon>Viridiplantae</taxon>
        <taxon>Streptophyta</taxon>
        <taxon>Embryophyta</taxon>
        <taxon>Tracheophyta</taxon>
        <taxon>Spermatophyta</taxon>
        <taxon>Magnoliopsida</taxon>
        <taxon>eudicotyledons</taxon>
        <taxon>Gunneridae</taxon>
        <taxon>Pentapetalae</taxon>
        <taxon>asterids</taxon>
        <taxon>lamiids</taxon>
        <taxon>Solanales</taxon>
        <taxon>Solanaceae</taxon>
        <taxon>Solanoideae</taxon>
        <taxon>Solaneae</taxon>
        <taxon>Solanum</taxon>
    </lineage>
</organism>
<dbReference type="PANTHER" id="PTHR33710:SF71">
    <property type="entry name" value="ENDONUCLEASE_EXONUCLEASE_PHOSPHATASE DOMAIN-CONTAINING PROTEIN"/>
    <property type="match status" value="1"/>
</dbReference>
<gene>
    <name evidence="1" type="ORF">MTR67_036710</name>
</gene>
<dbReference type="Proteomes" id="UP001234989">
    <property type="component" value="Chromosome 8"/>
</dbReference>
<evidence type="ECO:0000313" key="2">
    <source>
        <dbReference type="Proteomes" id="UP001234989"/>
    </source>
</evidence>
<protein>
    <recommendedName>
        <fullName evidence="3">Endonuclease/exonuclease/phosphatase domain-containing protein</fullName>
    </recommendedName>
</protein>
<proteinExistence type="predicted"/>
<dbReference type="SUPFAM" id="SSF56219">
    <property type="entry name" value="DNase I-like"/>
    <property type="match status" value="1"/>
</dbReference>